<accession>A0A9Q0EFQ8</accession>
<reference evidence="1" key="1">
    <citation type="submission" date="2022-07" db="EMBL/GenBank/DDBJ databases">
        <title>Chromosome-level genome of Muraenolepis orangiensis.</title>
        <authorList>
            <person name="Kim J."/>
        </authorList>
    </citation>
    <scope>NUCLEOTIDE SEQUENCE</scope>
    <source>
        <strain evidence="1">KU_S4_2022</strain>
        <tissue evidence="1">Muscle</tissue>
    </source>
</reference>
<dbReference type="EMBL" id="JANIIK010000043">
    <property type="protein sequence ID" value="KAJ3605939.1"/>
    <property type="molecule type" value="Genomic_DNA"/>
</dbReference>
<dbReference type="AlphaFoldDB" id="A0A9Q0EFQ8"/>
<dbReference type="Proteomes" id="UP001148018">
    <property type="component" value="Unassembled WGS sequence"/>
</dbReference>
<gene>
    <name evidence="1" type="ORF">NHX12_027982</name>
</gene>
<organism evidence="1 2">
    <name type="scientific">Muraenolepis orangiensis</name>
    <name type="common">Patagonian moray cod</name>
    <dbReference type="NCBI Taxonomy" id="630683"/>
    <lineage>
        <taxon>Eukaryota</taxon>
        <taxon>Metazoa</taxon>
        <taxon>Chordata</taxon>
        <taxon>Craniata</taxon>
        <taxon>Vertebrata</taxon>
        <taxon>Euteleostomi</taxon>
        <taxon>Actinopterygii</taxon>
        <taxon>Neopterygii</taxon>
        <taxon>Teleostei</taxon>
        <taxon>Neoteleostei</taxon>
        <taxon>Acanthomorphata</taxon>
        <taxon>Zeiogadaria</taxon>
        <taxon>Gadariae</taxon>
        <taxon>Gadiformes</taxon>
        <taxon>Muraenolepidoidei</taxon>
        <taxon>Muraenolepididae</taxon>
        <taxon>Muraenolepis</taxon>
    </lineage>
</organism>
<proteinExistence type="predicted"/>
<name>A0A9Q0EFQ8_9TELE</name>
<evidence type="ECO:0000313" key="1">
    <source>
        <dbReference type="EMBL" id="KAJ3605939.1"/>
    </source>
</evidence>
<evidence type="ECO:0000313" key="2">
    <source>
        <dbReference type="Proteomes" id="UP001148018"/>
    </source>
</evidence>
<protein>
    <submittedName>
        <fullName evidence="1">Uncharacterized protein</fullName>
    </submittedName>
</protein>
<keyword evidence="2" id="KW-1185">Reference proteome</keyword>
<sequence>MCGKVWFSTASKGAVERRLVTRYDLTAPLGTEHFSGEPFPGLRLEEAFRVESIGLRSGTRRVRRTAQHHLHCPVTVWQVFRSHPSPSHLTATSDRLLTCPLIQRHPDCMAKPCKPRWC</sequence>
<comment type="caution">
    <text evidence="1">The sequence shown here is derived from an EMBL/GenBank/DDBJ whole genome shotgun (WGS) entry which is preliminary data.</text>
</comment>